<dbReference type="EMBL" id="JAGSGD010000003">
    <property type="protein sequence ID" value="MBR7621840.1"/>
    <property type="molecule type" value="Genomic_DNA"/>
</dbReference>
<evidence type="ECO:0000313" key="4">
    <source>
        <dbReference type="EMBL" id="QQZ50342.1"/>
    </source>
</evidence>
<protein>
    <recommendedName>
        <fullName evidence="2">Surface-adhesin protein E-like domain-containing protein</fullName>
    </recommendedName>
</protein>
<accession>A0A941HYX5</accession>
<reference evidence="4" key="1">
    <citation type="submission" date="2021-01" db="EMBL/GenBank/DDBJ databases">
        <title>Genome sequence of Phenylobacterium sp. 20VBR1 isolated from a valley glaceir, Ny-Alesund, Svalbard.</title>
        <authorList>
            <person name="Thomas F.A."/>
            <person name="Krishnan K.P."/>
            <person name="Sinha R.K."/>
        </authorList>
    </citation>
    <scope>NUCLEOTIDE SEQUENCE</scope>
    <source>
        <strain evidence="4">20VBR1</strain>
    </source>
</reference>
<gene>
    <name evidence="4" type="ORF">JKL49_01015</name>
    <name evidence="3" type="ORF">JKL49_20785</name>
</gene>
<evidence type="ECO:0000313" key="5">
    <source>
        <dbReference type="Proteomes" id="UP000622580"/>
    </source>
</evidence>
<organism evidence="3 5">
    <name type="scientific">Phenylobacterium glaciei</name>
    <dbReference type="NCBI Taxonomy" id="2803784"/>
    <lineage>
        <taxon>Bacteria</taxon>
        <taxon>Pseudomonadati</taxon>
        <taxon>Pseudomonadota</taxon>
        <taxon>Alphaproteobacteria</taxon>
        <taxon>Caulobacterales</taxon>
        <taxon>Caulobacteraceae</taxon>
        <taxon>Phenylobacterium</taxon>
    </lineage>
</organism>
<name>A0A941HYX5_9CAUL</name>
<dbReference type="Pfam" id="PF16747">
    <property type="entry name" value="Adhesin_E"/>
    <property type="match status" value="1"/>
</dbReference>
<dbReference type="AlphaFoldDB" id="A0A941HYX5"/>
<sequence>MRRLIVLGLSGLSLAAGAAQAQAWTPLTATGPETIFYDPATVTRANGVVTAVMRAEFNPPQASGSVMVSAMVEKMSINCAANVYSDLGNIAYDATGAVLWNNPASGPAKPITAGSGAIAIQAKVCP</sequence>
<feature type="chain" id="PRO_5044462986" description="Surface-adhesin protein E-like domain-containing protein" evidence="1">
    <location>
        <begin position="22"/>
        <end position="126"/>
    </location>
</feature>
<dbReference type="Proteomes" id="UP000622580">
    <property type="component" value="Unassembled WGS sequence"/>
</dbReference>
<evidence type="ECO:0000256" key="1">
    <source>
        <dbReference type="SAM" id="SignalP"/>
    </source>
</evidence>
<feature type="signal peptide" evidence="1">
    <location>
        <begin position="1"/>
        <end position="21"/>
    </location>
</feature>
<dbReference type="EMBL" id="CP068570">
    <property type="protein sequence ID" value="QQZ50342.1"/>
    <property type="molecule type" value="Genomic_DNA"/>
</dbReference>
<proteinExistence type="predicted"/>
<evidence type="ECO:0000259" key="2">
    <source>
        <dbReference type="Pfam" id="PF16747"/>
    </source>
</evidence>
<keyword evidence="5" id="KW-1185">Reference proteome</keyword>
<keyword evidence="1" id="KW-0732">Signal</keyword>
<dbReference type="RefSeq" id="WP_215343353.1">
    <property type="nucleotide sequence ID" value="NZ_JAGSGD010000003.1"/>
</dbReference>
<dbReference type="InterPro" id="IPR031939">
    <property type="entry name" value="Adhesin_E-like"/>
</dbReference>
<reference evidence="3" key="2">
    <citation type="submission" date="2021-04" db="EMBL/GenBank/DDBJ databases">
        <title>Draft genome assembly of strain Phenylobacterium sp. 20VBR1 using MiniION and Illumina platforms.</title>
        <authorList>
            <person name="Thomas F.A."/>
            <person name="Krishnan K.P."/>
            <person name="Sinha R.K."/>
        </authorList>
    </citation>
    <scope>NUCLEOTIDE SEQUENCE</scope>
    <source>
        <strain evidence="3">20VBR1</strain>
    </source>
</reference>
<feature type="domain" description="Surface-adhesin protein E-like" evidence="2">
    <location>
        <begin position="24"/>
        <end position="125"/>
    </location>
</feature>
<evidence type="ECO:0000313" key="3">
    <source>
        <dbReference type="EMBL" id="MBR7621840.1"/>
    </source>
</evidence>